<organism evidence="2 3">
    <name type="scientific">Hexamita inflata</name>
    <dbReference type="NCBI Taxonomy" id="28002"/>
    <lineage>
        <taxon>Eukaryota</taxon>
        <taxon>Metamonada</taxon>
        <taxon>Diplomonadida</taxon>
        <taxon>Hexamitidae</taxon>
        <taxon>Hexamitinae</taxon>
        <taxon>Hexamita</taxon>
    </lineage>
</organism>
<evidence type="ECO:0000259" key="1">
    <source>
        <dbReference type="Pfam" id="PF00795"/>
    </source>
</evidence>
<evidence type="ECO:0000313" key="2">
    <source>
        <dbReference type="EMBL" id="CAL6083381.1"/>
    </source>
</evidence>
<dbReference type="PANTHER" id="PTHR47799:SF1">
    <property type="entry name" value="OMEGA-AMIDASE YAFV"/>
    <property type="match status" value="1"/>
</dbReference>
<dbReference type="EMBL" id="CAXDID020000372">
    <property type="protein sequence ID" value="CAL6083381.1"/>
    <property type="molecule type" value="Genomic_DNA"/>
</dbReference>
<dbReference type="PANTHER" id="PTHR47799">
    <property type="entry name" value="OMEGA-AMIDASE YAFV"/>
    <property type="match status" value="1"/>
</dbReference>
<name>A0ABP1LFC3_9EUKA</name>
<evidence type="ECO:0000313" key="3">
    <source>
        <dbReference type="Proteomes" id="UP001642409"/>
    </source>
</evidence>
<dbReference type="InterPro" id="IPR036526">
    <property type="entry name" value="C-N_Hydrolase_sf"/>
</dbReference>
<proteinExistence type="predicted"/>
<protein>
    <submittedName>
        <fullName evidence="2">Omega-amidase</fullName>
    </submittedName>
</protein>
<feature type="domain" description="CN hydrolase" evidence="1">
    <location>
        <begin position="20"/>
        <end position="95"/>
    </location>
</feature>
<sequence length="142" mass="15844">MKVCVISLDIQENPEVNRNLIKQQILAYPGSDLYVLPEYMTTGFPAPLEFAEQMSGPTVQLLQYLSALLNVAICGSLLIQENGFYFNRLLFVYNSTFTIIKQLFMIKFTFSPPGTSTQIQKVVQNAFSSPSKTQNSSSKSAT</sequence>
<accession>A0ABP1LFC3</accession>
<comment type="caution">
    <text evidence="2">The sequence shown here is derived from an EMBL/GenBank/DDBJ whole genome shotgun (WGS) entry which is preliminary data.</text>
</comment>
<keyword evidence="3" id="KW-1185">Reference proteome</keyword>
<dbReference type="Pfam" id="PF00795">
    <property type="entry name" value="CN_hydrolase"/>
    <property type="match status" value="1"/>
</dbReference>
<dbReference type="InterPro" id="IPR003010">
    <property type="entry name" value="C-N_Hydrolase"/>
</dbReference>
<dbReference type="SUPFAM" id="SSF56317">
    <property type="entry name" value="Carbon-nitrogen hydrolase"/>
    <property type="match status" value="1"/>
</dbReference>
<reference evidence="2 3" key="1">
    <citation type="submission" date="2024-07" db="EMBL/GenBank/DDBJ databases">
        <authorList>
            <person name="Akdeniz Z."/>
        </authorList>
    </citation>
    <scope>NUCLEOTIDE SEQUENCE [LARGE SCALE GENOMIC DNA]</scope>
</reference>
<dbReference type="InterPro" id="IPR052737">
    <property type="entry name" value="Omega-amidase_YafV"/>
</dbReference>
<gene>
    <name evidence="2" type="ORF">HINF_LOCUS61695</name>
</gene>
<dbReference type="Gene3D" id="3.60.110.10">
    <property type="entry name" value="Carbon-nitrogen hydrolase"/>
    <property type="match status" value="1"/>
</dbReference>
<dbReference type="Proteomes" id="UP001642409">
    <property type="component" value="Unassembled WGS sequence"/>
</dbReference>